<feature type="transmembrane region" description="Helical" evidence="1">
    <location>
        <begin position="20"/>
        <end position="39"/>
    </location>
</feature>
<proteinExistence type="predicted"/>
<protein>
    <recommendedName>
        <fullName evidence="4">DUF998 domain-containing protein</fullName>
    </recommendedName>
</protein>
<evidence type="ECO:0000256" key="1">
    <source>
        <dbReference type="SAM" id="Phobius"/>
    </source>
</evidence>
<comment type="caution">
    <text evidence="2">The sequence shown here is derived from an EMBL/GenBank/DDBJ whole genome shotgun (WGS) entry which is preliminary data.</text>
</comment>
<keyword evidence="1" id="KW-0812">Transmembrane</keyword>
<dbReference type="RefSeq" id="WP_342902226.1">
    <property type="nucleotide sequence ID" value="NZ_JBCHKU010000021.1"/>
</dbReference>
<dbReference type="EMBL" id="JBCHKU010000021">
    <property type="protein sequence ID" value="MEM6249848.1"/>
    <property type="molecule type" value="Genomic_DNA"/>
</dbReference>
<dbReference type="Proteomes" id="UP001489333">
    <property type="component" value="Unassembled WGS sequence"/>
</dbReference>
<gene>
    <name evidence="2" type="ORF">AAGS29_14705</name>
</gene>
<evidence type="ECO:0008006" key="4">
    <source>
        <dbReference type="Google" id="ProtNLM"/>
    </source>
</evidence>
<feature type="transmembrane region" description="Helical" evidence="1">
    <location>
        <begin position="97"/>
        <end position="118"/>
    </location>
</feature>
<keyword evidence="1" id="KW-1133">Transmembrane helix</keyword>
<keyword evidence="3" id="KW-1185">Reference proteome</keyword>
<feature type="transmembrane region" description="Helical" evidence="1">
    <location>
        <begin position="59"/>
        <end position="85"/>
    </location>
</feature>
<reference evidence="2 3" key="1">
    <citation type="submission" date="2024-04" db="EMBL/GenBank/DDBJ databases">
        <title>Novel Shewanella species isolated from Baltic Sea sediments.</title>
        <authorList>
            <person name="Martin-Rodriguez A.J."/>
            <person name="Fernandez-Juarez V."/>
            <person name="Valeriano V.D."/>
            <person name="Mihindukulasooriya I."/>
            <person name="Ceresnova L."/>
            <person name="Joffre E."/>
            <person name="Jensie-Markopoulos S."/>
            <person name="Moore E.R.B."/>
            <person name="Sjoling A."/>
        </authorList>
    </citation>
    <scope>NUCLEOTIDE SEQUENCE [LARGE SCALE GENOMIC DNA]</scope>
    <source>
        <strain evidence="2 3">VAX-SP0-0CM-1</strain>
    </source>
</reference>
<feature type="transmembrane region" description="Helical" evidence="1">
    <location>
        <begin position="155"/>
        <end position="174"/>
    </location>
</feature>
<keyword evidence="1" id="KW-0472">Membrane</keyword>
<feature type="transmembrane region" description="Helical" evidence="1">
    <location>
        <begin position="201"/>
        <end position="224"/>
    </location>
</feature>
<feature type="transmembrane region" description="Helical" evidence="1">
    <location>
        <begin position="130"/>
        <end position="148"/>
    </location>
</feature>
<name>A0ABU9UVV0_9GAMM</name>
<evidence type="ECO:0000313" key="3">
    <source>
        <dbReference type="Proteomes" id="UP001489333"/>
    </source>
</evidence>
<accession>A0ABU9UVV0</accession>
<organism evidence="2 3">
    <name type="scientific">Shewanella vaxholmensis</name>
    <dbReference type="NCBI Taxonomy" id="3063535"/>
    <lineage>
        <taxon>Bacteria</taxon>
        <taxon>Pseudomonadati</taxon>
        <taxon>Pseudomonadota</taxon>
        <taxon>Gammaproteobacteria</taxon>
        <taxon>Alteromonadales</taxon>
        <taxon>Shewanellaceae</taxon>
        <taxon>Shewanella</taxon>
    </lineage>
</organism>
<sequence>MTAKVEKVKIKGGSTLAIKFGFLGIFGLLIGIVMTVLGFDDAESHRFNFLNHTLSELGTYGHSSFAVILNGGLFFGSLSLVFYCLSSLQQVTSFWGYPFFISLACTFLALASVGLFPVNVYHLHVLGLKWFFYLGSLSAIFYLAWVCLGKSYFGHWTGLLALIVLCSMMTFLYAPQLDLGLTEGDRPFYQEMVLQLPRPSLWWPALLEWIGLGSLLCWTTVLLFSQLHSNQERTSQDRNSTG</sequence>
<evidence type="ECO:0000313" key="2">
    <source>
        <dbReference type="EMBL" id="MEM6249848.1"/>
    </source>
</evidence>